<sequence>MTSQHLSAQTRRRSARSLLGVAHVDEHHDQEFTVVGNHLAQHPDLSLTAIGLATHIQSLPTGALVGIKVLAKRFPEGETRIAAALRELEEHGYLSRTKERLPSGRIVTRTTSYNKPQKRTGRTAPAPRREPAPDPKEPEQPASATAPLPVPAAPDLPAHRTARNVLAGLRTLDPRLHLAERDVRRLAPAVAAWLERGVAPDAVQRTLAAGLPPEGVRHPAGFLAHRLTALLPPPFESLESYGSQRETVRPLPLQNCDGCDRAFRSPGPGRCRDCRTDAEAA</sequence>
<organism evidence="2 3">
    <name type="scientific">Streptomyces cellulosae</name>
    <dbReference type="NCBI Taxonomy" id="1968"/>
    <lineage>
        <taxon>Bacteria</taxon>
        <taxon>Bacillati</taxon>
        <taxon>Actinomycetota</taxon>
        <taxon>Actinomycetes</taxon>
        <taxon>Kitasatosporales</taxon>
        <taxon>Streptomycetaceae</taxon>
        <taxon>Streptomyces</taxon>
    </lineage>
</organism>
<proteinExistence type="predicted"/>
<feature type="compositionally biased region" description="Basic and acidic residues" evidence="1">
    <location>
        <begin position="127"/>
        <end position="139"/>
    </location>
</feature>
<accession>A0ABW7Y432</accession>
<comment type="caution">
    <text evidence="2">The sequence shown here is derived from an EMBL/GenBank/DDBJ whole genome shotgun (WGS) entry which is preliminary data.</text>
</comment>
<feature type="region of interest" description="Disordered" evidence="1">
    <location>
        <begin position="96"/>
        <end position="156"/>
    </location>
</feature>
<gene>
    <name evidence="2" type="ORF">ACIA8P_18870</name>
</gene>
<reference evidence="2 3" key="1">
    <citation type="submission" date="2024-10" db="EMBL/GenBank/DDBJ databases">
        <title>The Natural Products Discovery Center: Release of the First 8490 Sequenced Strains for Exploring Actinobacteria Biosynthetic Diversity.</title>
        <authorList>
            <person name="Kalkreuter E."/>
            <person name="Kautsar S.A."/>
            <person name="Yang D."/>
            <person name="Bader C.D."/>
            <person name="Teijaro C.N."/>
            <person name="Fluegel L."/>
            <person name="Davis C.M."/>
            <person name="Simpson J.R."/>
            <person name="Lauterbach L."/>
            <person name="Steele A.D."/>
            <person name="Gui C."/>
            <person name="Meng S."/>
            <person name="Li G."/>
            <person name="Viehrig K."/>
            <person name="Ye F."/>
            <person name="Su P."/>
            <person name="Kiefer A.F."/>
            <person name="Nichols A."/>
            <person name="Cepeda A.J."/>
            <person name="Yan W."/>
            <person name="Fan B."/>
            <person name="Jiang Y."/>
            <person name="Adhikari A."/>
            <person name="Zheng C.-J."/>
            <person name="Schuster L."/>
            <person name="Cowan T.M."/>
            <person name="Smanski M.J."/>
            <person name="Chevrette M.G."/>
            <person name="De Carvalho L.P.S."/>
            <person name="Shen B."/>
        </authorList>
    </citation>
    <scope>NUCLEOTIDE SEQUENCE [LARGE SCALE GENOMIC DNA]</scope>
    <source>
        <strain evidence="2 3">NPDC051599</strain>
    </source>
</reference>
<name>A0ABW7Y432_STRCE</name>
<dbReference type="EMBL" id="JBITDC010000006">
    <property type="protein sequence ID" value="MFI5676712.1"/>
    <property type="molecule type" value="Genomic_DNA"/>
</dbReference>
<keyword evidence="3" id="KW-1185">Reference proteome</keyword>
<protein>
    <submittedName>
        <fullName evidence="2">Helix-turn-helix domain-containing protein</fullName>
    </submittedName>
</protein>
<dbReference type="RefSeq" id="WP_398657424.1">
    <property type="nucleotide sequence ID" value="NZ_JBITDC010000006.1"/>
</dbReference>
<evidence type="ECO:0000313" key="3">
    <source>
        <dbReference type="Proteomes" id="UP001612415"/>
    </source>
</evidence>
<evidence type="ECO:0000313" key="2">
    <source>
        <dbReference type="EMBL" id="MFI5676712.1"/>
    </source>
</evidence>
<dbReference type="Proteomes" id="UP001612415">
    <property type="component" value="Unassembled WGS sequence"/>
</dbReference>
<evidence type="ECO:0000256" key="1">
    <source>
        <dbReference type="SAM" id="MobiDB-lite"/>
    </source>
</evidence>